<feature type="transmembrane region" description="Helical" evidence="1">
    <location>
        <begin position="63"/>
        <end position="82"/>
    </location>
</feature>
<accession>A0A9D1T8N8</accession>
<keyword evidence="1" id="KW-0812">Transmembrane</keyword>
<dbReference type="AlphaFoldDB" id="A0A9D1T8N8"/>
<keyword evidence="1" id="KW-0472">Membrane</keyword>
<feature type="transmembrane region" description="Helical" evidence="1">
    <location>
        <begin position="88"/>
        <end position="107"/>
    </location>
</feature>
<reference evidence="2" key="2">
    <citation type="journal article" date="2021" name="PeerJ">
        <title>Extensive microbial diversity within the chicken gut microbiome revealed by metagenomics and culture.</title>
        <authorList>
            <person name="Gilroy R."/>
            <person name="Ravi A."/>
            <person name="Getino M."/>
            <person name="Pursley I."/>
            <person name="Horton D.L."/>
            <person name="Alikhan N.F."/>
            <person name="Baker D."/>
            <person name="Gharbi K."/>
            <person name="Hall N."/>
            <person name="Watson M."/>
            <person name="Adriaenssens E.M."/>
            <person name="Foster-Nyarko E."/>
            <person name="Jarju S."/>
            <person name="Secka A."/>
            <person name="Antonio M."/>
            <person name="Oren A."/>
            <person name="Chaudhuri R.R."/>
            <person name="La Ragione R."/>
            <person name="Hildebrand F."/>
            <person name="Pallen M.J."/>
        </authorList>
    </citation>
    <scope>NUCLEOTIDE SEQUENCE</scope>
    <source>
        <strain evidence="2">ChiBcec6-7307</strain>
    </source>
</reference>
<gene>
    <name evidence="2" type="ORF">IAC80_06435</name>
</gene>
<dbReference type="Proteomes" id="UP000886889">
    <property type="component" value="Unassembled WGS sequence"/>
</dbReference>
<comment type="caution">
    <text evidence="2">The sequence shown here is derived from an EMBL/GenBank/DDBJ whole genome shotgun (WGS) entry which is preliminary data.</text>
</comment>
<keyword evidence="1" id="KW-1133">Transmembrane helix</keyword>
<protein>
    <recommendedName>
        <fullName evidence="4">DUF3784 domain-containing protein</fullName>
    </recommendedName>
</protein>
<evidence type="ECO:0000256" key="1">
    <source>
        <dbReference type="SAM" id="Phobius"/>
    </source>
</evidence>
<name>A0A9D1T8N8_9FIRM</name>
<evidence type="ECO:0000313" key="3">
    <source>
        <dbReference type="Proteomes" id="UP000886889"/>
    </source>
</evidence>
<dbReference type="EMBL" id="DVOS01000056">
    <property type="protein sequence ID" value="HIV23560.1"/>
    <property type="molecule type" value="Genomic_DNA"/>
</dbReference>
<proteinExistence type="predicted"/>
<feature type="transmembrane region" description="Helical" evidence="1">
    <location>
        <begin position="6"/>
        <end position="28"/>
    </location>
</feature>
<sequence>MTTNTFYGLMDIIILGCGLYIMYAYYLLMAKNEIKTGVLISQKVDPKKCRDFEGYRKYISPKVLALGLTAVISGGIGLYQDYVAPVNTYLYVGFFVLFFIVMIWFVVSIRKSEKLFW</sequence>
<evidence type="ECO:0000313" key="2">
    <source>
        <dbReference type="EMBL" id="HIV23560.1"/>
    </source>
</evidence>
<organism evidence="2 3">
    <name type="scientific">Candidatus Merdiplasma excrementigallinarum</name>
    <dbReference type="NCBI Taxonomy" id="2840864"/>
    <lineage>
        <taxon>Bacteria</taxon>
        <taxon>Bacillati</taxon>
        <taxon>Bacillota</taxon>
        <taxon>Clostridia</taxon>
        <taxon>Lachnospirales</taxon>
        <taxon>Lachnospiraceae</taxon>
        <taxon>Lachnospiraceae incertae sedis</taxon>
        <taxon>Candidatus Merdiplasma</taxon>
    </lineage>
</organism>
<evidence type="ECO:0008006" key="4">
    <source>
        <dbReference type="Google" id="ProtNLM"/>
    </source>
</evidence>
<reference evidence="2" key="1">
    <citation type="submission" date="2020-10" db="EMBL/GenBank/DDBJ databases">
        <authorList>
            <person name="Gilroy R."/>
        </authorList>
    </citation>
    <scope>NUCLEOTIDE SEQUENCE</scope>
    <source>
        <strain evidence="2">ChiBcec6-7307</strain>
    </source>
</reference>